<dbReference type="InterPro" id="IPR011053">
    <property type="entry name" value="Single_hybrid_motif"/>
</dbReference>
<protein>
    <submittedName>
        <fullName evidence="2">2-oxoglutarate dehydrogenase E2 component (Dihydrolipoamide succinyltransferase)</fullName>
    </submittedName>
</protein>
<dbReference type="InterPro" id="IPR000089">
    <property type="entry name" value="Biotin_lipoyl"/>
</dbReference>
<feature type="domain" description="Lipoyl-binding" evidence="1">
    <location>
        <begin position="3"/>
        <end position="78"/>
    </location>
</feature>
<dbReference type="Proteomes" id="UP000243904">
    <property type="component" value="Chromosome I"/>
</dbReference>
<accession>A0A1H1MN61</accession>
<dbReference type="GO" id="GO:0016740">
    <property type="term" value="F:transferase activity"/>
    <property type="evidence" value="ECO:0007669"/>
    <property type="project" value="UniProtKB-KW"/>
</dbReference>
<gene>
    <name evidence="2" type="ORF">SAMN05444158_0288</name>
</gene>
<sequence>MTITEIRVPATIKFDAQASIGRWFKRTGDAVSLNEPVVEIEIGNTTHEVCSPITGILSEILVRDGQGVGPDILLGTVTTY</sequence>
<name>A0A1H1MN61_9BRAD</name>
<dbReference type="EMBL" id="LT629750">
    <property type="protein sequence ID" value="SDR88052.1"/>
    <property type="molecule type" value="Genomic_DNA"/>
</dbReference>
<dbReference type="Gene3D" id="2.40.50.100">
    <property type="match status" value="1"/>
</dbReference>
<evidence type="ECO:0000313" key="2">
    <source>
        <dbReference type="EMBL" id="SDR88052.1"/>
    </source>
</evidence>
<keyword evidence="3" id="KW-1185">Reference proteome</keyword>
<organism evidence="2 3">
    <name type="scientific">Bradyrhizobium canariense</name>
    <dbReference type="NCBI Taxonomy" id="255045"/>
    <lineage>
        <taxon>Bacteria</taxon>
        <taxon>Pseudomonadati</taxon>
        <taxon>Pseudomonadota</taxon>
        <taxon>Alphaproteobacteria</taxon>
        <taxon>Hyphomicrobiales</taxon>
        <taxon>Nitrobacteraceae</taxon>
        <taxon>Bradyrhizobium</taxon>
    </lineage>
</organism>
<evidence type="ECO:0000259" key="1">
    <source>
        <dbReference type="PROSITE" id="PS50968"/>
    </source>
</evidence>
<evidence type="ECO:0000313" key="3">
    <source>
        <dbReference type="Proteomes" id="UP000243904"/>
    </source>
</evidence>
<dbReference type="SUPFAM" id="SSF51230">
    <property type="entry name" value="Single hybrid motif"/>
    <property type="match status" value="1"/>
</dbReference>
<dbReference type="CDD" id="cd06849">
    <property type="entry name" value="lipoyl_domain"/>
    <property type="match status" value="1"/>
</dbReference>
<proteinExistence type="predicted"/>
<reference evidence="3" key="1">
    <citation type="submission" date="2016-10" db="EMBL/GenBank/DDBJ databases">
        <authorList>
            <person name="Varghese N."/>
            <person name="Submissions S."/>
        </authorList>
    </citation>
    <scope>NUCLEOTIDE SEQUENCE [LARGE SCALE GENOMIC DNA]</scope>
    <source>
        <strain evidence="3">GAS369</strain>
    </source>
</reference>
<keyword evidence="2" id="KW-0808">Transferase</keyword>
<dbReference type="Pfam" id="PF00364">
    <property type="entry name" value="Biotin_lipoyl"/>
    <property type="match status" value="1"/>
</dbReference>
<dbReference type="AlphaFoldDB" id="A0A1H1MN61"/>
<dbReference type="PROSITE" id="PS50968">
    <property type="entry name" value="BIOTINYL_LIPOYL"/>
    <property type="match status" value="1"/>
</dbReference>